<evidence type="ECO:0000313" key="7">
    <source>
        <dbReference type="EMBL" id="NSL50224.1"/>
    </source>
</evidence>
<feature type="transmembrane region" description="Helical" evidence="6">
    <location>
        <begin position="565"/>
        <end position="587"/>
    </location>
</feature>
<feature type="transmembrane region" description="Helical" evidence="6">
    <location>
        <begin position="682"/>
        <end position="701"/>
    </location>
</feature>
<evidence type="ECO:0000256" key="2">
    <source>
        <dbReference type="ARBA" id="ARBA00008333"/>
    </source>
</evidence>
<dbReference type="PANTHER" id="PTHR31632">
    <property type="entry name" value="IRON TRANSPORTER FTH1"/>
    <property type="match status" value="1"/>
</dbReference>
<dbReference type="Pfam" id="PF03239">
    <property type="entry name" value="FTR1"/>
    <property type="match status" value="1"/>
</dbReference>
<feature type="transmembrane region" description="Helical" evidence="6">
    <location>
        <begin position="630"/>
        <end position="651"/>
    </location>
</feature>
<dbReference type="EMBL" id="JABTTE010000001">
    <property type="protein sequence ID" value="NSL50224.1"/>
    <property type="molecule type" value="Genomic_DNA"/>
</dbReference>
<evidence type="ECO:0000256" key="4">
    <source>
        <dbReference type="ARBA" id="ARBA00022989"/>
    </source>
</evidence>
<dbReference type="GO" id="GO:0033573">
    <property type="term" value="C:high-affinity iron permease complex"/>
    <property type="evidence" value="ECO:0007669"/>
    <property type="project" value="InterPro"/>
</dbReference>
<dbReference type="PANTHER" id="PTHR31632:SF2">
    <property type="entry name" value="PLASMA MEMBRANE IRON PERMEASE"/>
    <property type="match status" value="1"/>
</dbReference>
<dbReference type="GO" id="GO:0015093">
    <property type="term" value="F:ferrous iron transmembrane transporter activity"/>
    <property type="evidence" value="ECO:0007669"/>
    <property type="project" value="TreeGrafter"/>
</dbReference>
<evidence type="ECO:0000256" key="5">
    <source>
        <dbReference type="ARBA" id="ARBA00023136"/>
    </source>
</evidence>
<accession>A0A8J8GAH7</accession>
<feature type="transmembrane region" description="Helical" evidence="6">
    <location>
        <begin position="450"/>
        <end position="475"/>
    </location>
</feature>
<proteinExistence type="inferred from homology"/>
<dbReference type="AlphaFoldDB" id="A0A8J8GAH7"/>
<comment type="subcellular location">
    <subcellularLocation>
        <location evidence="1">Membrane</location>
        <topology evidence="1">Multi-pass membrane protein</topology>
    </subcellularLocation>
</comment>
<dbReference type="Proteomes" id="UP000625804">
    <property type="component" value="Unassembled WGS sequence"/>
</dbReference>
<feature type="transmembrane region" description="Helical" evidence="6">
    <location>
        <begin position="599"/>
        <end position="618"/>
    </location>
</feature>
<keyword evidence="5 6" id="KW-0472">Membrane</keyword>
<keyword evidence="3 6" id="KW-0812">Transmembrane</keyword>
<feature type="transmembrane region" description="Helical" evidence="6">
    <location>
        <begin position="519"/>
        <end position="540"/>
    </location>
</feature>
<organism evidence="7 8">
    <name type="scientific">Calidifontibacillus erzurumensis</name>
    <dbReference type="NCBI Taxonomy" id="2741433"/>
    <lineage>
        <taxon>Bacteria</taxon>
        <taxon>Bacillati</taxon>
        <taxon>Bacillota</taxon>
        <taxon>Bacilli</taxon>
        <taxon>Bacillales</taxon>
        <taxon>Bacillaceae</taxon>
        <taxon>Calidifontibacillus/Schinkia group</taxon>
        <taxon>Calidifontibacillus</taxon>
    </lineage>
</organism>
<evidence type="ECO:0000256" key="3">
    <source>
        <dbReference type="ARBA" id="ARBA00022692"/>
    </source>
</evidence>
<gene>
    <name evidence="7" type="ORF">HR057_00420</name>
</gene>
<sequence length="715" mass="80835">MIKKIKIALVCLIATFSIFQLLPFTGLSASDSFGSIFREIKQQLRQYSNNGDLQALEEARKLFDSMVEQSAVEDEALKNAIYESFEQKQVDIIPFQILQLGYETTKKALNVGDVKEAGQWFEVRESKLKFEKKATPAMKAIVELKKNPSNVENLKDIIIDDLKETYLFKVKESLNEKDGAAYYYFAIIKSDLEKEISKEDFQTLTALFENGKSFHSNEEAVQKILNILHTYESKKISETDVKSEAEKIGKLIQYIHDNWSVAIKDGEIFNGVEFAELKSFLAEAKQRFLQIKPAFGEESSFIDEKLNELEILLLNKESQEAGQKIAQEIVDVIIKRTNVQITLTNNGELNIQEIEKQLAVMFDEAVQQYKAGKQKEAYDIIFDSYFIFEPLEKKISARDQSAVQEIESAFALVKGNIQNGLPIDNEIQRLKDLISQSLIKAEAAPSNWELFIQSLIIIIREGFEAILIIGALVAYMLKTNQKEQVKYIYIGSIGAVIVSFIAAYLIRNIFKLSGADQEALEGVTMLIAVFFLFYVSYWLISKVQGQKWQEYIKGKLAHSVSKGNLYTMSFVAFLAVFREGFETILFYEALLAIGDDNSYILYGFLLGCIALTILYLLISKYSIRIPIKPFFTCTSTLLYLMAFSFAGHGIFELQEGGYIPATFLSGWPTISLLGIYPTVETLSAQAVLLLALIIAIGYFIYSSSKHSKEKGVLGQ</sequence>
<keyword evidence="4 6" id="KW-1133">Transmembrane helix</keyword>
<feature type="transmembrane region" description="Helical" evidence="6">
    <location>
        <begin position="487"/>
        <end position="507"/>
    </location>
</feature>
<comment type="similarity">
    <text evidence="2">Belongs to the oxidase-dependent Fe transporter (OFeT) (TC 9.A.10.1) family.</text>
</comment>
<name>A0A8J8GAH7_9BACI</name>
<keyword evidence="8" id="KW-1185">Reference proteome</keyword>
<evidence type="ECO:0000313" key="8">
    <source>
        <dbReference type="Proteomes" id="UP000625804"/>
    </source>
</evidence>
<reference evidence="7" key="1">
    <citation type="submission" date="2020-06" db="EMBL/GenBank/DDBJ databases">
        <title>A novel thermopfilic bacterium from Erzurum, Turkey.</title>
        <authorList>
            <person name="Adiguzel A."/>
            <person name="Ay H."/>
            <person name="Baltaci M.O."/>
        </authorList>
    </citation>
    <scope>NUCLEOTIDE SEQUENCE</scope>
    <source>
        <strain evidence="7">P2</strain>
    </source>
</reference>
<comment type="caution">
    <text evidence="7">The sequence shown here is derived from an EMBL/GenBank/DDBJ whole genome shotgun (WGS) entry which is preliminary data.</text>
</comment>
<evidence type="ECO:0000256" key="1">
    <source>
        <dbReference type="ARBA" id="ARBA00004141"/>
    </source>
</evidence>
<dbReference type="RefSeq" id="WP_173729429.1">
    <property type="nucleotide sequence ID" value="NZ_JABTTE010000001.1"/>
</dbReference>
<dbReference type="InterPro" id="IPR004923">
    <property type="entry name" value="FTR1/Fip1/EfeU"/>
</dbReference>
<evidence type="ECO:0000256" key="6">
    <source>
        <dbReference type="SAM" id="Phobius"/>
    </source>
</evidence>
<protein>
    <submittedName>
        <fullName evidence="7">FTR1 family iron permease</fullName>
    </submittedName>
</protein>